<dbReference type="Pfam" id="PF03466">
    <property type="entry name" value="LysR_substrate"/>
    <property type="match status" value="1"/>
</dbReference>
<dbReference type="STRING" id="633440.SAMN05421869_13327"/>
<dbReference type="FunFam" id="1.10.10.10:FF:000001">
    <property type="entry name" value="LysR family transcriptional regulator"/>
    <property type="match status" value="1"/>
</dbReference>
<sequence>MNGTSALSLRQLQYFCAVVESGSVTEAAKRLHVSAGGVSLAITQLEELLDVQLTLRTRGKGVEITDAGRSVYETARVIARCVDDIQELAGTIRGRLRGPLRVGIFTTLSPWLFPQMAEYFAKRHPAIDLQLEEGASAALQTLLVEGRLDAALLYENHIVSEVDVQRLVPVRLQLAVSPSHPLAGQDKVSLSALRDEYAVLLAMRPATDHVEEILRNAGITPRVRWRSANVETIRSLVARGLGYTIIMGRPHGDLTYDGKPIVYRPIADDIPANHVVLATAPGARRTARVEALRAYCREAVAGQFASLDGTPVSKTGTL</sequence>
<dbReference type="PANTHER" id="PTHR30346">
    <property type="entry name" value="TRANSCRIPTIONAL DUAL REGULATOR HCAR-RELATED"/>
    <property type="match status" value="1"/>
</dbReference>
<dbReference type="GO" id="GO:0003700">
    <property type="term" value="F:DNA-binding transcription factor activity"/>
    <property type="evidence" value="ECO:0007669"/>
    <property type="project" value="InterPro"/>
</dbReference>
<organism evidence="6 7">
    <name type="scientific">Nonomuraea jiangxiensis</name>
    <dbReference type="NCBI Taxonomy" id="633440"/>
    <lineage>
        <taxon>Bacteria</taxon>
        <taxon>Bacillati</taxon>
        <taxon>Actinomycetota</taxon>
        <taxon>Actinomycetes</taxon>
        <taxon>Streptosporangiales</taxon>
        <taxon>Streptosporangiaceae</taxon>
        <taxon>Nonomuraea</taxon>
    </lineage>
</organism>
<dbReference type="SUPFAM" id="SSF46785">
    <property type="entry name" value="Winged helix' DNA-binding domain"/>
    <property type="match status" value="1"/>
</dbReference>
<dbReference type="SUPFAM" id="SSF53850">
    <property type="entry name" value="Periplasmic binding protein-like II"/>
    <property type="match status" value="1"/>
</dbReference>
<proteinExistence type="inferred from homology"/>
<evidence type="ECO:0000256" key="2">
    <source>
        <dbReference type="ARBA" id="ARBA00023015"/>
    </source>
</evidence>
<evidence type="ECO:0000256" key="4">
    <source>
        <dbReference type="ARBA" id="ARBA00023163"/>
    </source>
</evidence>
<dbReference type="AlphaFoldDB" id="A0A1G9P4U1"/>
<dbReference type="InterPro" id="IPR036390">
    <property type="entry name" value="WH_DNA-bd_sf"/>
</dbReference>
<dbReference type="OrthoDB" id="3461141at2"/>
<gene>
    <name evidence="6" type="ORF">SAMN05421869_13327</name>
</gene>
<keyword evidence="2" id="KW-0805">Transcription regulation</keyword>
<evidence type="ECO:0000313" key="6">
    <source>
        <dbReference type="EMBL" id="SDL93521.1"/>
    </source>
</evidence>
<dbReference type="InterPro" id="IPR005119">
    <property type="entry name" value="LysR_subst-bd"/>
</dbReference>
<protein>
    <submittedName>
        <fullName evidence="6">DNA-binding transcriptional regulator, LysR family</fullName>
    </submittedName>
</protein>
<dbReference type="Gene3D" id="1.10.10.10">
    <property type="entry name" value="Winged helix-like DNA-binding domain superfamily/Winged helix DNA-binding domain"/>
    <property type="match status" value="1"/>
</dbReference>
<evidence type="ECO:0000256" key="3">
    <source>
        <dbReference type="ARBA" id="ARBA00023125"/>
    </source>
</evidence>
<dbReference type="InterPro" id="IPR000847">
    <property type="entry name" value="LysR_HTH_N"/>
</dbReference>
<dbReference type="Proteomes" id="UP000199202">
    <property type="component" value="Unassembled WGS sequence"/>
</dbReference>
<reference evidence="6 7" key="1">
    <citation type="submission" date="2016-10" db="EMBL/GenBank/DDBJ databases">
        <authorList>
            <person name="de Groot N.N."/>
        </authorList>
    </citation>
    <scope>NUCLEOTIDE SEQUENCE [LARGE SCALE GENOMIC DNA]</scope>
    <source>
        <strain evidence="6 7">CGMCC 4.6533</strain>
    </source>
</reference>
<keyword evidence="7" id="KW-1185">Reference proteome</keyword>
<dbReference type="Pfam" id="PF00126">
    <property type="entry name" value="HTH_1"/>
    <property type="match status" value="1"/>
</dbReference>
<keyword evidence="3 6" id="KW-0238">DNA-binding</keyword>
<accession>A0A1G9P4U1</accession>
<evidence type="ECO:0000256" key="1">
    <source>
        <dbReference type="ARBA" id="ARBA00009437"/>
    </source>
</evidence>
<dbReference type="PANTHER" id="PTHR30346:SF0">
    <property type="entry name" value="HCA OPERON TRANSCRIPTIONAL ACTIVATOR HCAR"/>
    <property type="match status" value="1"/>
</dbReference>
<dbReference type="PROSITE" id="PS50931">
    <property type="entry name" value="HTH_LYSR"/>
    <property type="match status" value="1"/>
</dbReference>
<dbReference type="GO" id="GO:0032993">
    <property type="term" value="C:protein-DNA complex"/>
    <property type="evidence" value="ECO:0007669"/>
    <property type="project" value="TreeGrafter"/>
</dbReference>
<dbReference type="Gene3D" id="3.40.190.10">
    <property type="entry name" value="Periplasmic binding protein-like II"/>
    <property type="match status" value="2"/>
</dbReference>
<evidence type="ECO:0000259" key="5">
    <source>
        <dbReference type="PROSITE" id="PS50931"/>
    </source>
</evidence>
<dbReference type="EMBL" id="FNDJ01000033">
    <property type="protein sequence ID" value="SDL93521.1"/>
    <property type="molecule type" value="Genomic_DNA"/>
</dbReference>
<dbReference type="InterPro" id="IPR036388">
    <property type="entry name" value="WH-like_DNA-bd_sf"/>
</dbReference>
<evidence type="ECO:0000313" key="7">
    <source>
        <dbReference type="Proteomes" id="UP000199202"/>
    </source>
</evidence>
<dbReference type="RefSeq" id="WP_090945820.1">
    <property type="nucleotide sequence ID" value="NZ_FNDJ01000033.1"/>
</dbReference>
<keyword evidence="4" id="KW-0804">Transcription</keyword>
<feature type="domain" description="HTH lysR-type" evidence="5">
    <location>
        <begin position="7"/>
        <end position="65"/>
    </location>
</feature>
<comment type="similarity">
    <text evidence="1">Belongs to the LysR transcriptional regulatory family.</text>
</comment>
<name>A0A1G9P4U1_9ACTN</name>
<dbReference type="GO" id="GO:0003677">
    <property type="term" value="F:DNA binding"/>
    <property type="evidence" value="ECO:0007669"/>
    <property type="project" value="UniProtKB-KW"/>
</dbReference>